<dbReference type="Pfam" id="PF10616">
    <property type="entry name" value="DUF2471"/>
    <property type="match status" value="1"/>
</dbReference>
<dbReference type="Proteomes" id="UP001596086">
    <property type="component" value="Unassembled WGS sequence"/>
</dbReference>
<dbReference type="EMBL" id="JBHSMZ010000024">
    <property type="protein sequence ID" value="MFC5551746.1"/>
    <property type="molecule type" value="Genomic_DNA"/>
</dbReference>
<gene>
    <name evidence="1" type="ORF">ACFPO9_24780</name>
</gene>
<evidence type="ECO:0000313" key="1">
    <source>
        <dbReference type="EMBL" id="MFC5551746.1"/>
    </source>
</evidence>
<dbReference type="InterPro" id="IPR018894">
    <property type="entry name" value="DUF2471"/>
</dbReference>
<organism evidence="1 2">
    <name type="scientific">Massilia aerilata</name>
    <dbReference type="NCBI Taxonomy" id="453817"/>
    <lineage>
        <taxon>Bacteria</taxon>
        <taxon>Pseudomonadati</taxon>
        <taxon>Pseudomonadota</taxon>
        <taxon>Betaproteobacteria</taxon>
        <taxon>Burkholderiales</taxon>
        <taxon>Oxalobacteraceae</taxon>
        <taxon>Telluria group</taxon>
        <taxon>Massilia</taxon>
    </lineage>
</organism>
<name>A0ABW0S429_9BURK</name>
<keyword evidence="2" id="KW-1185">Reference proteome</keyword>
<sequence length="161" mass="18118">MQHNTAQPGDLPKKYPDIGSVFISVLNCLQVVLSERKLPTHINLKLLYIYTVHYNKVKLMINTYEWDELTAADEAANCAVSQIVMRHRHLGVLTWALLHQIEAEVLVELRASGEHSTSTLNMIRASPLLCYPKDDSPVSFGNASIVPVIFGQIEEAWNLVH</sequence>
<accession>A0ABW0S429</accession>
<proteinExistence type="predicted"/>
<reference evidence="2" key="1">
    <citation type="journal article" date="2019" name="Int. J. Syst. Evol. Microbiol.">
        <title>The Global Catalogue of Microorganisms (GCM) 10K type strain sequencing project: providing services to taxonomists for standard genome sequencing and annotation.</title>
        <authorList>
            <consortium name="The Broad Institute Genomics Platform"/>
            <consortium name="The Broad Institute Genome Sequencing Center for Infectious Disease"/>
            <person name="Wu L."/>
            <person name="Ma J."/>
        </authorList>
    </citation>
    <scope>NUCLEOTIDE SEQUENCE [LARGE SCALE GENOMIC DNA]</scope>
    <source>
        <strain evidence="2">CGMCC 4.5798</strain>
    </source>
</reference>
<comment type="caution">
    <text evidence="1">The sequence shown here is derived from an EMBL/GenBank/DDBJ whole genome shotgun (WGS) entry which is preliminary data.</text>
</comment>
<protein>
    <submittedName>
        <fullName evidence="1">DUF2471 family protein</fullName>
    </submittedName>
</protein>
<dbReference type="RefSeq" id="WP_379776320.1">
    <property type="nucleotide sequence ID" value="NZ_JBHSMZ010000024.1"/>
</dbReference>
<evidence type="ECO:0000313" key="2">
    <source>
        <dbReference type="Proteomes" id="UP001596086"/>
    </source>
</evidence>